<dbReference type="SUPFAM" id="SSF53335">
    <property type="entry name" value="S-adenosyl-L-methionine-dependent methyltransferases"/>
    <property type="match status" value="1"/>
</dbReference>
<dbReference type="InterPro" id="IPR029063">
    <property type="entry name" value="SAM-dependent_MTases_sf"/>
</dbReference>
<dbReference type="EC" id="2.1.1.72" evidence="2"/>
<dbReference type="EMBL" id="FXTB01000012">
    <property type="protein sequence ID" value="SMO89204.1"/>
    <property type="molecule type" value="Genomic_DNA"/>
</dbReference>
<dbReference type="Gene3D" id="3.40.50.150">
    <property type="entry name" value="Vaccinia Virus protein VP39"/>
    <property type="match status" value="1"/>
</dbReference>
<dbReference type="AlphaFoldDB" id="A0A521EZ38"/>
<evidence type="ECO:0000256" key="7">
    <source>
        <dbReference type="SAM" id="Coils"/>
    </source>
</evidence>
<gene>
    <name evidence="9" type="ORF">SAMN06265379_11231</name>
</gene>
<feature type="coiled-coil region" evidence="7">
    <location>
        <begin position="520"/>
        <end position="547"/>
    </location>
</feature>
<feature type="domain" description="DNA methylase N-4/N-6" evidence="8">
    <location>
        <begin position="129"/>
        <end position="452"/>
    </location>
</feature>
<evidence type="ECO:0000256" key="2">
    <source>
        <dbReference type="ARBA" id="ARBA00011900"/>
    </source>
</evidence>
<evidence type="ECO:0000313" key="9">
    <source>
        <dbReference type="EMBL" id="SMO89204.1"/>
    </source>
</evidence>
<accession>A0A521EZ38</accession>
<proteinExistence type="inferred from homology"/>
<evidence type="ECO:0000259" key="8">
    <source>
        <dbReference type="Pfam" id="PF01555"/>
    </source>
</evidence>
<dbReference type="Pfam" id="PF01555">
    <property type="entry name" value="N6_N4_Mtase"/>
    <property type="match status" value="1"/>
</dbReference>
<organism evidence="9 10">
    <name type="scientific">Saccharicrinis carchari</name>
    <dbReference type="NCBI Taxonomy" id="1168039"/>
    <lineage>
        <taxon>Bacteria</taxon>
        <taxon>Pseudomonadati</taxon>
        <taxon>Bacteroidota</taxon>
        <taxon>Bacteroidia</taxon>
        <taxon>Marinilabiliales</taxon>
        <taxon>Marinilabiliaceae</taxon>
        <taxon>Saccharicrinis</taxon>
    </lineage>
</organism>
<evidence type="ECO:0000256" key="6">
    <source>
        <dbReference type="ARBA" id="ARBA00047942"/>
    </source>
</evidence>
<name>A0A521EZ38_SACCC</name>
<dbReference type="PROSITE" id="PS00092">
    <property type="entry name" value="N6_MTASE"/>
    <property type="match status" value="1"/>
</dbReference>
<dbReference type="Proteomes" id="UP000319040">
    <property type="component" value="Unassembled WGS sequence"/>
</dbReference>
<dbReference type="InterPro" id="IPR002052">
    <property type="entry name" value="DNA_methylase_N6_adenine_CS"/>
</dbReference>
<evidence type="ECO:0000256" key="5">
    <source>
        <dbReference type="ARBA" id="ARBA00022691"/>
    </source>
</evidence>
<dbReference type="GO" id="GO:0003677">
    <property type="term" value="F:DNA binding"/>
    <property type="evidence" value="ECO:0007669"/>
    <property type="project" value="InterPro"/>
</dbReference>
<dbReference type="PRINTS" id="PR00506">
    <property type="entry name" value="D21N6MTFRASE"/>
</dbReference>
<keyword evidence="5" id="KW-0949">S-adenosyl-L-methionine</keyword>
<comment type="catalytic activity">
    <reaction evidence="6">
        <text>a 2'-deoxyadenosine in DNA + S-adenosyl-L-methionine = an N(6)-methyl-2'-deoxyadenosine in DNA + S-adenosyl-L-homocysteine + H(+)</text>
        <dbReference type="Rhea" id="RHEA:15197"/>
        <dbReference type="Rhea" id="RHEA-COMP:12418"/>
        <dbReference type="Rhea" id="RHEA-COMP:12419"/>
        <dbReference type="ChEBI" id="CHEBI:15378"/>
        <dbReference type="ChEBI" id="CHEBI:57856"/>
        <dbReference type="ChEBI" id="CHEBI:59789"/>
        <dbReference type="ChEBI" id="CHEBI:90615"/>
        <dbReference type="ChEBI" id="CHEBI:90616"/>
        <dbReference type="EC" id="2.1.1.72"/>
    </reaction>
</comment>
<dbReference type="GO" id="GO:0009007">
    <property type="term" value="F:site-specific DNA-methyltransferase (adenine-specific) activity"/>
    <property type="evidence" value="ECO:0007669"/>
    <property type="project" value="UniProtKB-EC"/>
</dbReference>
<protein>
    <recommendedName>
        <fullName evidence="2">site-specific DNA-methyltransferase (adenine-specific)</fullName>
        <ecNumber evidence="2">2.1.1.72</ecNumber>
    </recommendedName>
</protein>
<evidence type="ECO:0000256" key="4">
    <source>
        <dbReference type="ARBA" id="ARBA00022679"/>
    </source>
</evidence>
<evidence type="ECO:0000256" key="3">
    <source>
        <dbReference type="ARBA" id="ARBA00022603"/>
    </source>
</evidence>
<dbReference type="PIRSF" id="PIRSF015855">
    <property type="entry name" value="TypeIII_Mtase_mKpnI"/>
    <property type="match status" value="1"/>
</dbReference>
<dbReference type="InterPro" id="IPR002941">
    <property type="entry name" value="DNA_methylase_N4/N6"/>
</dbReference>
<keyword evidence="3 9" id="KW-0489">Methyltransferase</keyword>
<keyword evidence="4 9" id="KW-0808">Transferase</keyword>
<dbReference type="GO" id="GO:0032259">
    <property type="term" value="P:methylation"/>
    <property type="evidence" value="ECO:0007669"/>
    <property type="project" value="UniProtKB-KW"/>
</dbReference>
<comment type="similarity">
    <text evidence="1">Belongs to the N(4)/N(6)-methyltransferase family.</text>
</comment>
<sequence length="679" mass="77647">MNTMSIDKLNLKSPDLVSENIEKLAALFPNCVTESKIETATGTELSRSIDFDLLKQELSHAVVEGNKERYRLEWPGKREAIVTANLPTTKTLRPVRNDSVDFDNTENLYIEGDNLEVLKLLQESYLGKVKMIYIDPPYNTGKDFVYKDNFSKDIQQELFESGQKDEYNQRLTVNPETAGRYHSDWLSMMYPRLKLARNLLTDDGVIFISIDDNEVHNLRKLCDDIYGENNFLANIVWQKKYAATNDAKGFSNLHDHIIVYQKSNAFERYLLPRTVEQNKPYKNDDNDGKGLWRSDNLLVKSFSNSGVYPIVNPNTGKKYLPPEGNCWRASPDTMRVWLSENRIFFGKDGKGAPQLKRYLNEVQQGRVPNTWWTFQEVGHNDAANKELKALFSSKAPFDTPKPSTLIKQMLMVSTRNDDIVLDFFSGSATTAHAAIKLNAEGERSCKYIMVQIPETTDSKSEAYKAGYKNICEIGKERIRRAGTQIVNNQLSVVNDKKTVLEKLINGKLIKENGEWRFPDNALIEDKAQNLLQELNQLQLNIDNLDTGFRVYRLDESNMQDVYYKPQDYKQDMMDMFADNVKPGRSADDLLAQVMLDWGLPLSLKIEQANVVGKQVFKVAGNSLYACFDKGIDEDFAKEIAKETPLRIVFRDNGFKNDTAKVNVQQLLKQLSPETEMKVI</sequence>
<dbReference type="InterPro" id="IPR002295">
    <property type="entry name" value="N4/N6-MTase_EcoPI_Mod-like"/>
</dbReference>
<dbReference type="GO" id="GO:0008170">
    <property type="term" value="F:N-methyltransferase activity"/>
    <property type="evidence" value="ECO:0007669"/>
    <property type="project" value="InterPro"/>
</dbReference>
<evidence type="ECO:0000256" key="1">
    <source>
        <dbReference type="ARBA" id="ARBA00006594"/>
    </source>
</evidence>
<keyword evidence="10" id="KW-1185">Reference proteome</keyword>
<evidence type="ECO:0000313" key="10">
    <source>
        <dbReference type="Proteomes" id="UP000319040"/>
    </source>
</evidence>
<keyword evidence="7" id="KW-0175">Coiled coil</keyword>
<reference evidence="9 10" key="1">
    <citation type="submission" date="2017-05" db="EMBL/GenBank/DDBJ databases">
        <authorList>
            <person name="Varghese N."/>
            <person name="Submissions S."/>
        </authorList>
    </citation>
    <scope>NUCLEOTIDE SEQUENCE [LARGE SCALE GENOMIC DNA]</scope>
    <source>
        <strain evidence="9 10">DSM 27040</strain>
    </source>
</reference>